<dbReference type="PRINTS" id="PR01438">
    <property type="entry name" value="UNVRSLSTRESS"/>
</dbReference>
<gene>
    <name evidence="2" type="ORF">SAMN04488063_3107</name>
</gene>
<dbReference type="STRING" id="553467.SAMN04488063_3107"/>
<evidence type="ECO:0000313" key="3">
    <source>
        <dbReference type="Proteomes" id="UP000198876"/>
    </source>
</evidence>
<sequence>MTLERILLSVGPEDRDHLDGLVDSTADVAESTGATVYVLYAFSDDEYDELLERMDADEKSGGLSPDEVAMRHDSVRIPGDRFEELGIDFEIRGVAGGVPSAQVARKSDELDADVVVVGGAERSPAGKAVFGDYAQQVLLDAPCPVLYVKRE</sequence>
<protein>
    <submittedName>
        <fullName evidence="2">Nucleotide-binding universal stress protein, UspA family</fullName>
    </submittedName>
</protein>
<dbReference type="Pfam" id="PF00582">
    <property type="entry name" value="Usp"/>
    <property type="match status" value="1"/>
</dbReference>
<dbReference type="Proteomes" id="UP000198876">
    <property type="component" value="Unassembled WGS sequence"/>
</dbReference>
<reference evidence="3" key="1">
    <citation type="submission" date="2016-10" db="EMBL/GenBank/DDBJ databases">
        <authorList>
            <person name="Varghese N."/>
            <person name="Submissions S."/>
        </authorList>
    </citation>
    <scope>NUCLEOTIDE SEQUENCE [LARGE SCALE GENOMIC DNA]</scope>
    <source>
        <strain evidence="3">CGMCC 1.7739</strain>
    </source>
</reference>
<dbReference type="OrthoDB" id="271068at2157"/>
<feature type="domain" description="UspA" evidence="1">
    <location>
        <begin position="19"/>
        <end position="149"/>
    </location>
</feature>
<dbReference type="InterPro" id="IPR006016">
    <property type="entry name" value="UspA"/>
</dbReference>
<dbReference type="InterPro" id="IPR006015">
    <property type="entry name" value="Universal_stress_UspA"/>
</dbReference>
<evidence type="ECO:0000259" key="1">
    <source>
        <dbReference type="Pfam" id="PF00582"/>
    </source>
</evidence>
<dbReference type="SUPFAM" id="SSF52402">
    <property type="entry name" value="Adenine nucleotide alpha hydrolases-like"/>
    <property type="match status" value="1"/>
</dbReference>
<accession>A0A1I2V8K9</accession>
<name>A0A1I2V8K9_9EURY</name>
<proteinExistence type="predicted"/>
<dbReference type="EMBL" id="FOOQ01000005">
    <property type="protein sequence ID" value="SFG85450.1"/>
    <property type="molecule type" value="Genomic_DNA"/>
</dbReference>
<dbReference type="Gene3D" id="3.40.50.620">
    <property type="entry name" value="HUPs"/>
    <property type="match status" value="1"/>
</dbReference>
<dbReference type="InterPro" id="IPR014729">
    <property type="entry name" value="Rossmann-like_a/b/a_fold"/>
</dbReference>
<dbReference type="CDD" id="cd00293">
    <property type="entry name" value="USP-like"/>
    <property type="match status" value="1"/>
</dbReference>
<dbReference type="RefSeq" id="WP_092893479.1">
    <property type="nucleotide sequence ID" value="NZ_FOOQ01000005.1"/>
</dbReference>
<dbReference type="AlphaFoldDB" id="A0A1I2V8K9"/>
<organism evidence="2 3">
    <name type="scientific">Halopelagius inordinatus</name>
    <dbReference type="NCBI Taxonomy" id="553467"/>
    <lineage>
        <taxon>Archaea</taxon>
        <taxon>Methanobacteriati</taxon>
        <taxon>Methanobacteriota</taxon>
        <taxon>Stenosarchaea group</taxon>
        <taxon>Halobacteria</taxon>
        <taxon>Halobacteriales</taxon>
        <taxon>Haloferacaceae</taxon>
    </lineage>
</organism>
<keyword evidence="3" id="KW-1185">Reference proteome</keyword>
<evidence type="ECO:0000313" key="2">
    <source>
        <dbReference type="EMBL" id="SFG85450.1"/>
    </source>
</evidence>